<dbReference type="InterPro" id="IPR051165">
    <property type="entry name" value="Multifunctional_ANK_Repeat"/>
</dbReference>
<organism evidence="3">
    <name type="scientific">Aplanochytrium stocchinoi</name>
    <dbReference type="NCBI Taxonomy" id="215587"/>
    <lineage>
        <taxon>Eukaryota</taxon>
        <taxon>Sar</taxon>
        <taxon>Stramenopiles</taxon>
        <taxon>Bigyra</taxon>
        <taxon>Labyrinthulomycetes</taxon>
        <taxon>Thraustochytrida</taxon>
        <taxon>Thraustochytriidae</taxon>
        <taxon>Aplanochytrium</taxon>
    </lineage>
</organism>
<dbReference type="PANTHER" id="PTHR24123:SF33">
    <property type="entry name" value="PROTEIN HOS4"/>
    <property type="match status" value="1"/>
</dbReference>
<evidence type="ECO:0000313" key="3">
    <source>
        <dbReference type="EMBL" id="CAE0436152.1"/>
    </source>
</evidence>
<keyword evidence="2" id="KW-0040">ANK repeat</keyword>
<dbReference type="SUPFAM" id="SSF48403">
    <property type="entry name" value="Ankyrin repeat"/>
    <property type="match status" value="1"/>
</dbReference>
<protein>
    <submittedName>
        <fullName evidence="3">Uncharacterized protein</fullName>
    </submittedName>
</protein>
<dbReference type="PANTHER" id="PTHR24123">
    <property type="entry name" value="ANKYRIN REPEAT-CONTAINING"/>
    <property type="match status" value="1"/>
</dbReference>
<dbReference type="InterPro" id="IPR036770">
    <property type="entry name" value="Ankyrin_rpt-contain_sf"/>
</dbReference>
<dbReference type="Pfam" id="PF12796">
    <property type="entry name" value="Ank_2"/>
    <property type="match status" value="1"/>
</dbReference>
<reference evidence="3" key="1">
    <citation type="submission" date="2021-01" db="EMBL/GenBank/DDBJ databases">
        <authorList>
            <person name="Corre E."/>
            <person name="Pelletier E."/>
            <person name="Niang G."/>
            <person name="Scheremetjew M."/>
            <person name="Finn R."/>
            <person name="Kale V."/>
            <person name="Holt S."/>
            <person name="Cochrane G."/>
            <person name="Meng A."/>
            <person name="Brown T."/>
            <person name="Cohen L."/>
        </authorList>
    </citation>
    <scope>NUCLEOTIDE SEQUENCE</scope>
    <source>
        <strain evidence="3">GSBS06</strain>
    </source>
</reference>
<dbReference type="Gene3D" id="1.25.40.20">
    <property type="entry name" value="Ankyrin repeat-containing domain"/>
    <property type="match status" value="1"/>
</dbReference>
<dbReference type="AlphaFoldDB" id="A0A6S8BGB1"/>
<dbReference type="InterPro" id="IPR002110">
    <property type="entry name" value="Ankyrin_rpt"/>
</dbReference>
<evidence type="ECO:0000256" key="2">
    <source>
        <dbReference type="ARBA" id="ARBA00023043"/>
    </source>
</evidence>
<name>A0A6S8BGB1_9STRA</name>
<evidence type="ECO:0000256" key="1">
    <source>
        <dbReference type="ARBA" id="ARBA00022737"/>
    </source>
</evidence>
<dbReference type="EMBL" id="HBIN01008641">
    <property type="protein sequence ID" value="CAE0436152.1"/>
    <property type="molecule type" value="Transcribed_RNA"/>
</dbReference>
<evidence type="ECO:0000313" key="4">
    <source>
        <dbReference type="EMBL" id="CAE0436153.1"/>
    </source>
</evidence>
<sequence>MNIQAKNRGTGLIWHARRGHFECVNVLVESAADIDIGNLNGNTALMCSGCKGDFECVNYKYLVEPGADMIIRNLNGDPALELNKTGGHSDVSEVALVPESGGTVFLAKVENQINGIIDAVHAEINGN</sequence>
<accession>A0A6S8BGB1</accession>
<dbReference type="EMBL" id="HBIN01008642">
    <property type="protein sequence ID" value="CAE0436153.1"/>
    <property type="molecule type" value="Transcribed_RNA"/>
</dbReference>
<keyword evidence="1" id="KW-0677">Repeat</keyword>
<proteinExistence type="predicted"/>
<gene>
    <name evidence="3" type="ORF">ASTO00021_LOCUS6423</name>
    <name evidence="4" type="ORF">ASTO00021_LOCUS6424</name>
</gene>